<accession>A0A221T0H2</accession>
<feature type="region of interest" description="Disordered" evidence="2">
    <location>
        <begin position="1"/>
        <end position="22"/>
    </location>
</feature>
<dbReference type="GO" id="GO:0003677">
    <property type="term" value="F:DNA binding"/>
    <property type="evidence" value="ECO:0007669"/>
    <property type="project" value="UniProtKB-KW"/>
</dbReference>
<protein>
    <recommendedName>
        <fullName evidence="3">Cas12f1-like TNB domain-containing protein</fullName>
    </recommendedName>
</protein>
<geneLocation type="plasmid" evidence="5">
    <name>pdfi1</name>
</geneLocation>
<sequence>MIRSGPGGRFAMTHQHPRSTPRPDRALVRLATALHPTPAQAASLAHLEAVAQACQSHMLAWYRHGGLADPASPLSAPSPRSRVTVPEISIDDLAGVCSAFFPGVSPSLVRGVASQVHRATSRYHGRTVPAETLQTGFQHVHVPLDAGIQATGPDRVWIDGLDTAVVADLWQLPMGLTGALVSAGQAFRHGTEREVSTMLRAASDGYRPALSDLDVTLRRYGALLGVDEPRVPGGPAVPARADHATLRRVTRPDGTPGWTVTWSVRIPHGWLPAANVADAVGVDVGLRRVLTAASGGGRWMVEGHPAIDLNLAFVSASTSALVRRSVFERQAAELDEVLKVVLAHEVVGVERTNWTRMSGRVDGRERVTRMMLTGATAVLDWVRALSPVSGSRVVEVSPTGSSCTCSACDQSGTVTEWQFTCGTCTHSDDADVNAARYMRRRALEEAGS</sequence>
<proteinExistence type="predicted"/>
<name>A0A221T0H2_9DEIO</name>
<evidence type="ECO:0000256" key="2">
    <source>
        <dbReference type="SAM" id="MobiDB-lite"/>
    </source>
</evidence>
<evidence type="ECO:0000259" key="3">
    <source>
        <dbReference type="Pfam" id="PF07282"/>
    </source>
</evidence>
<evidence type="ECO:0000313" key="4">
    <source>
        <dbReference type="EMBL" id="ASN82408.1"/>
    </source>
</evidence>
<dbReference type="InterPro" id="IPR010095">
    <property type="entry name" value="Cas12f1-like_TNB"/>
</dbReference>
<organism evidence="4 5">
    <name type="scientific">Deinococcus ficus</name>
    <dbReference type="NCBI Taxonomy" id="317577"/>
    <lineage>
        <taxon>Bacteria</taxon>
        <taxon>Thermotogati</taxon>
        <taxon>Deinococcota</taxon>
        <taxon>Deinococci</taxon>
        <taxon>Deinococcales</taxon>
        <taxon>Deinococcaceae</taxon>
        <taxon>Deinococcus</taxon>
    </lineage>
</organism>
<gene>
    <name evidence="4" type="ORF">DFI_14565</name>
</gene>
<dbReference type="AlphaFoldDB" id="A0A221T0H2"/>
<dbReference type="Proteomes" id="UP000259030">
    <property type="component" value="Plasmid pDFI1"/>
</dbReference>
<keyword evidence="4" id="KW-0614">Plasmid</keyword>
<feature type="domain" description="Cas12f1-like TNB" evidence="3">
    <location>
        <begin position="389"/>
        <end position="436"/>
    </location>
</feature>
<keyword evidence="1" id="KW-0238">DNA-binding</keyword>
<keyword evidence="5" id="KW-1185">Reference proteome</keyword>
<evidence type="ECO:0000256" key="1">
    <source>
        <dbReference type="ARBA" id="ARBA00023125"/>
    </source>
</evidence>
<dbReference type="Pfam" id="PF07282">
    <property type="entry name" value="Cas12f1-like_TNB"/>
    <property type="match status" value="1"/>
</dbReference>
<dbReference type="STRING" id="317577.GCA_000419625_03237"/>
<reference evidence="4 5" key="1">
    <citation type="submission" date="2017-05" db="EMBL/GenBank/DDBJ databases">
        <title>The complete genome sequence of Deinococcus ficus isolated from the rhizosphere of the Ficus religiosa L. in Taiwan.</title>
        <authorList>
            <person name="Wu K.-M."/>
            <person name="Liao T.-L."/>
            <person name="Liu Y.-M."/>
            <person name="Young C.-C."/>
            <person name="Tsai S.-F."/>
        </authorList>
    </citation>
    <scope>NUCLEOTIDE SEQUENCE [LARGE SCALE GENOMIC DNA]</scope>
    <source>
        <strain evidence="4 5">CC-FR2-10</strain>
        <plasmid evidence="5">pdfi1</plasmid>
    </source>
</reference>
<dbReference type="KEGG" id="dfc:DFI_14565"/>
<dbReference type="EMBL" id="CP021082">
    <property type="protein sequence ID" value="ASN82408.1"/>
    <property type="molecule type" value="Genomic_DNA"/>
</dbReference>
<evidence type="ECO:0000313" key="5">
    <source>
        <dbReference type="Proteomes" id="UP000259030"/>
    </source>
</evidence>